<feature type="transmembrane region" description="Helical" evidence="16">
    <location>
        <begin position="91"/>
        <end position="110"/>
    </location>
</feature>
<dbReference type="GO" id="GO:0005886">
    <property type="term" value="C:plasma membrane"/>
    <property type="evidence" value="ECO:0007669"/>
    <property type="project" value="UniProtKB-SubCell"/>
</dbReference>
<name>A0A1Q8SSC8_9GAMM</name>
<dbReference type="RefSeq" id="WP_075569898.1">
    <property type="nucleotide sequence ID" value="NZ_PZJS01000008.1"/>
</dbReference>
<keyword evidence="9 14" id="KW-0067">ATP-binding</keyword>
<feature type="compositionally biased region" description="Basic and acidic residues" evidence="15">
    <location>
        <begin position="403"/>
        <end position="430"/>
    </location>
</feature>
<dbReference type="Pfam" id="PF13491">
    <property type="entry name" value="FtsK_4TM"/>
    <property type="match status" value="1"/>
</dbReference>
<dbReference type="Pfam" id="PF01580">
    <property type="entry name" value="FtsK_SpoIIIE"/>
    <property type="match status" value="1"/>
</dbReference>
<dbReference type="InterPro" id="IPR002543">
    <property type="entry name" value="FtsK_dom"/>
</dbReference>
<evidence type="ECO:0000256" key="3">
    <source>
        <dbReference type="ARBA" id="ARBA00020887"/>
    </source>
</evidence>
<dbReference type="InterPro" id="IPR018541">
    <property type="entry name" value="Ftsk_gamma"/>
</dbReference>
<proteinExistence type="inferred from homology"/>
<dbReference type="InterPro" id="IPR050206">
    <property type="entry name" value="FtsK/SpoIIIE/SftA"/>
</dbReference>
<dbReference type="InterPro" id="IPR041027">
    <property type="entry name" value="FtsK_alpha"/>
</dbReference>
<dbReference type="Gene3D" id="1.10.10.10">
    <property type="entry name" value="Winged helix-like DNA-binding domain superfamily/Winged helix DNA-binding domain"/>
    <property type="match status" value="1"/>
</dbReference>
<keyword evidence="7 14" id="KW-0547">Nucleotide-binding</keyword>
<evidence type="ECO:0000256" key="10">
    <source>
        <dbReference type="ARBA" id="ARBA00022989"/>
    </source>
</evidence>
<feature type="compositionally biased region" description="Basic and acidic residues" evidence="15">
    <location>
        <begin position="601"/>
        <end position="623"/>
    </location>
</feature>
<evidence type="ECO:0000256" key="12">
    <source>
        <dbReference type="ARBA" id="ARBA00023136"/>
    </source>
</evidence>
<dbReference type="CDD" id="cd01127">
    <property type="entry name" value="TrwB_TraG_TraD_VirD4"/>
    <property type="match status" value="1"/>
</dbReference>
<feature type="binding site" evidence="14">
    <location>
        <begin position="850"/>
        <end position="857"/>
    </location>
    <ligand>
        <name>ATP</name>
        <dbReference type="ChEBI" id="CHEBI:30616"/>
    </ligand>
</feature>
<feature type="region of interest" description="Disordered" evidence="15">
    <location>
        <begin position="283"/>
        <end position="674"/>
    </location>
</feature>
<dbReference type="InterPro" id="IPR025199">
    <property type="entry name" value="FtsK_4TM"/>
</dbReference>
<keyword evidence="19" id="KW-1185">Reference proteome</keyword>
<feature type="compositionally biased region" description="Basic and acidic residues" evidence="15">
    <location>
        <begin position="284"/>
        <end position="302"/>
    </location>
</feature>
<dbReference type="Proteomes" id="UP000186878">
    <property type="component" value="Unassembled WGS sequence"/>
</dbReference>
<keyword evidence="13" id="KW-0131">Cell cycle</keyword>
<dbReference type="Gene3D" id="3.30.980.40">
    <property type="match status" value="1"/>
</dbReference>
<dbReference type="GO" id="GO:0003677">
    <property type="term" value="F:DNA binding"/>
    <property type="evidence" value="ECO:0007669"/>
    <property type="project" value="UniProtKB-KW"/>
</dbReference>
<dbReference type="SUPFAM" id="SSF46785">
    <property type="entry name" value="Winged helix' DNA-binding domain"/>
    <property type="match status" value="1"/>
</dbReference>
<comment type="caution">
    <text evidence="18">The sequence shown here is derived from an EMBL/GenBank/DDBJ whole genome shotgun (WGS) entry which is preliminary data.</text>
</comment>
<evidence type="ECO:0000256" key="6">
    <source>
        <dbReference type="ARBA" id="ARBA00022692"/>
    </source>
</evidence>
<dbReference type="GO" id="GO:0007059">
    <property type="term" value="P:chromosome segregation"/>
    <property type="evidence" value="ECO:0007669"/>
    <property type="project" value="UniProtKB-KW"/>
</dbReference>
<feature type="compositionally biased region" description="Basic and acidic residues" evidence="15">
    <location>
        <begin position="324"/>
        <end position="339"/>
    </location>
</feature>
<dbReference type="PANTHER" id="PTHR22683">
    <property type="entry name" value="SPORULATION PROTEIN RELATED"/>
    <property type="match status" value="1"/>
</dbReference>
<evidence type="ECO:0000256" key="16">
    <source>
        <dbReference type="SAM" id="Phobius"/>
    </source>
</evidence>
<dbReference type="Pfam" id="PF17854">
    <property type="entry name" value="FtsK_alpha"/>
    <property type="match status" value="1"/>
</dbReference>
<protein>
    <recommendedName>
        <fullName evidence="3">DNA translocase FtsK</fullName>
    </recommendedName>
</protein>
<evidence type="ECO:0000256" key="11">
    <source>
        <dbReference type="ARBA" id="ARBA00023125"/>
    </source>
</evidence>
<accession>A0A1Q8SSC8</accession>
<evidence type="ECO:0000256" key="4">
    <source>
        <dbReference type="ARBA" id="ARBA00022475"/>
    </source>
</evidence>
<dbReference type="PROSITE" id="PS50901">
    <property type="entry name" value="FTSK"/>
    <property type="match status" value="1"/>
</dbReference>
<sequence length="1196" mass="129825">MRLQGVTREGAVILLLAICVFLLLALFSYTPTDPGWSHSGPDQSVSNWMGRIGAWLSDVLYSLFGASALWWPGMFGLGAWRLMRQSQVQIAWDPMALAVHTGGLVLLLMSTTTLGDLHFYNASSDLPNQAGGILGRGIAGSLTSLVGVRGTTLIAIAAFMSGFTLFSGMSWLTVMDELGSSLNRLFQWTKAKAGEQREVRANRRLDNAEARRVAADHDRVDDVAIEDDDNVALEEASSGKTAWWARWLPWNKAPDLERWEDDEGGAHATRQEPAWEDAVGAAVDGHEQRGSSMWRHDGRTDIPWDVPARTPSAKRPESSYTARQQRDESREPTLGRTPDEAPGVSPRTTPPTRFAEPTSARHFSPAQRASDERSIDTTPNRISATDGAESVVAGSSAISAVEPEGRPVIESDGKAERAPFRADVTRRRIPDAFQAPAGEFASEPFTDRDDAPEPTLVETPPSQYERRQQAPASGVASDESERAARESGLSATDEDAPTHQWGIRAERQEPIAERPSATATHDHGAIIDTGESTFDTEEPEIDSDDSRVASRQAFPTEPADDQRRHPRVNWREVEADSGEMPSDPGFASGPAQESAGVSVERTQRQEPRFDIADGDRAAVEESRGGANGLATPAATPAATPQYAPTPTPTPTPTSSEGGQLATAAQARAAADDQPTLWTVEHLQSQRPVMDDMPEPSGNLPSIRLTTPADPEQPNYTPEQLADMADLLEMRLREYGVKAEVVETWPGPVITRFEIRPAAGVKVSKISNLAKDLARSLMVKSVRVVEIIPGKPTVGIEIPNPNRAMIRIRQVLDSDVYQNAESPVTLALGQDIGGKPVVANLNKMPHLLVAGTTGSGKSVGINTMLVSMLLKATPDEVRMIMVDPKMLELSVYDGIPHLLAPVVTDMKEAANALRWCVAEMERRYKLMAAMGVRNIAGFNAKLDEAESHGAQVQDPMWEPQPWEMHQPPPVLGKLPYIVVVIDEFADMFMIVGKKVEELIARLAQKARAAGIHLILATQRPSVDVVTGLIKANIPTRMAFQVSSKIDSRTILDQGGAENLLGHGDMLYLPAGAGMPQRVHGAFVDDDEVHRIVEDWKRRGEPEYIEEILSGGVSADALAGLEADGGDGDDAEQDALYDEAVQFVTETRRASISAVQRRFKIGYNRAARLVEAMEQAGVVSSMGNNGSREVLAPPPLGH</sequence>
<dbReference type="Pfam" id="PF09397">
    <property type="entry name" value="FtsK_gamma"/>
    <property type="match status" value="1"/>
</dbReference>
<comment type="subcellular location">
    <subcellularLocation>
        <location evidence="1">Cell membrane</location>
        <topology evidence="1">Multi-pass membrane protein</topology>
    </subcellularLocation>
</comment>
<feature type="compositionally biased region" description="Low complexity" evidence="15">
    <location>
        <begin position="387"/>
        <end position="402"/>
    </location>
</feature>
<feature type="domain" description="FtsK" evidence="17">
    <location>
        <begin position="833"/>
        <end position="1047"/>
    </location>
</feature>
<keyword evidence="4" id="KW-1003">Cell membrane</keyword>
<dbReference type="EMBL" id="MSDO01000011">
    <property type="protein sequence ID" value="OLO04338.1"/>
    <property type="molecule type" value="Genomic_DNA"/>
</dbReference>
<dbReference type="InterPro" id="IPR036388">
    <property type="entry name" value="WH-like_DNA-bd_sf"/>
</dbReference>
<dbReference type="SUPFAM" id="SSF52540">
    <property type="entry name" value="P-loop containing nucleoside triphosphate hydrolases"/>
    <property type="match status" value="1"/>
</dbReference>
<dbReference type="AlphaFoldDB" id="A0A1Q8SSC8"/>
<keyword evidence="12 16" id="KW-0472">Membrane</keyword>
<keyword evidence="10 16" id="KW-1133">Transmembrane helix</keyword>
<keyword evidence="6 16" id="KW-0812">Transmembrane</keyword>
<evidence type="ECO:0000256" key="15">
    <source>
        <dbReference type="SAM" id="MobiDB-lite"/>
    </source>
</evidence>
<feature type="compositionally biased region" description="Low complexity" evidence="15">
    <location>
        <begin position="630"/>
        <end position="642"/>
    </location>
</feature>
<keyword evidence="8" id="KW-0159">Chromosome partition</keyword>
<feature type="transmembrane region" description="Helical" evidence="16">
    <location>
        <begin position="130"/>
        <end position="148"/>
    </location>
</feature>
<evidence type="ECO:0000313" key="19">
    <source>
        <dbReference type="Proteomes" id="UP000186878"/>
    </source>
</evidence>
<dbReference type="GO" id="GO:0005524">
    <property type="term" value="F:ATP binding"/>
    <property type="evidence" value="ECO:0007669"/>
    <property type="project" value="UniProtKB-UniRule"/>
</dbReference>
<dbReference type="STRING" id="404433.BTW07_09260"/>
<dbReference type="SMART" id="SM00843">
    <property type="entry name" value="Ftsk_gamma"/>
    <property type="match status" value="1"/>
</dbReference>
<evidence type="ECO:0000256" key="5">
    <source>
        <dbReference type="ARBA" id="ARBA00022618"/>
    </source>
</evidence>
<reference evidence="18 19" key="1">
    <citation type="submission" date="2016-12" db="EMBL/GenBank/DDBJ databases">
        <title>Draft genome sequences of strains Salinicola socius SMB35, Salinicola sp. MH3R3-1 and Chromohalobacter sp. SMB17 from the Verkhnekamsk potash mining region of Russia.</title>
        <authorList>
            <person name="Mavrodi D.V."/>
            <person name="Olsson B.E."/>
            <person name="Korsakova E.S."/>
            <person name="Pyankova A."/>
            <person name="Mavrodi O.V."/>
            <person name="Plotnikova E.G."/>
        </authorList>
    </citation>
    <scope>NUCLEOTIDE SEQUENCE [LARGE SCALE GENOMIC DNA]</scope>
    <source>
        <strain evidence="18 19">SMB35</strain>
    </source>
</reference>
<organism evidence="18 19">
    <name type="scientific">Salinicola socius</name>
    <dbReference type="NCBI Taxonomy" id="404433"/>
    <lineage>
        <taxon>Bacteria</taxon>
        <taxon>Pseudomonadati</taxon>
        <taxon>Pseudomonadota</taxon>
        <taxon>Gammaproteobacteria</taxon>
        <taxon>Oceanospirillales</taxon>
        <taxon>Halomonadaceae</taxon>
        <taxon>Salinicola</taxon>
    </lineage>
</organism>
<evidence type="ECO:0000256" key="2">
    <source>
        <dbReference type="ARBA" id="ARBA00006474"/>
    </source>
</evidence>
<gene>
    <name evidence="18" type="ORF">BTW07_09260</name>
</gene>
<keyword evidence="5 18" id="KW-0132">Cell division</keyword>
<dbReference type="InterPro" id="IPR036390">
    <property type="entry name" value="WH_DNA-bd_sf"/>
</dbReference>
<feature type="transmembrane region" description="Helical" evidence="16">
    <location>
        <begin position="153"/>
        <end position="174"/>
    </location>
</feature>
<dbReference type="GO" id="GO:0051301">
    <property type="term" value="P:cell division"/>
    <property type="evidence" value="ECO:0007669"/>
    <property type="project" value="UniProtKB-KW"/>
</dbReference>
<dbReference type="Gene3D" id="3.40.50.300">
    <property type="entry name" value="P-loop containing nucleotide triphosphate hydrolases"/>
    <property type="match status" value="1"/>
</dbReference>
<feature type="region of interest" description="Disordered" evidence="15">
    <location>
        <begin position="686"/>
        <end position="715"/>
    </location>
</feature>
<evidence type="ECO:0000256" key="7">
    <source>
        <dbReference type="ARBA" id="ARBA00022741"/>
    </source>
</evidence>
<evidence type="ECO:0000256" key="13">
    <source>
        <dbReference type="ARBA" id="ARBA00023306"/>
    </source>
</evidence>
<evidence type="ECO:0000256" key="8">
    <source>
        <dbReference type="ARBA" id="ARBA00022829"/>
    </source>
</evidence>
<evidence type="ECO:0000259" key="17">
    <source>
        <dbReference type="PROSITE" id="PS50901"/>
    </source>
</evidence>
<feature type="compositionally biased region" description="Acidic residues" evidence="15">
    <location>
        <begin position="534"/>
        <end position="543"/>
    </location>
</feature>
<dbReference type="FunFam" id="3.40.50.300:FF:000209">
    <property type="entry name" value="Cell division protein FtsK"/>
    <property type="match status" value="1"/>
</dbReference>
<feature type="transmembrane region" description="Helical" evidence="16">
    <location>
        <begin position="52"/>
        <end position="71"/>
    </location>
</feature>
<dbReference type="OrthoDB" id="9807790at2"/>
<comment type="similarity">
    <text evidence="2">Belongs to the FtsK/SpoIIIE/SftA family.</text>
</comment>
<evidence type="ECO:0000256" key="9">
    <source>
        <dbReference type="ARBA" id="ARBA00022840"/>
    </source>
</evidence>
<dbReference type="PANTHER" id="PTHR22683:SF41">
    <property type="entry name" value="DNA TRANSLOCASE FTSK"/>
    <property type="match status" value="1"/>
</dbReference>
<dbReference type="InterPro" id="IPR027417">
    <property type="entry name" value="P-loop_NTPase"/>
</dbReference>
<evidence type="ECO:0000256" key="1">
    <source>
        <dbReference type="ARBA" id="ARBA00004651"/>
    </source>
</evidence>
<evidence type="ECO:0000313" key="18">
    <source>
        <dbReference type="EMBL" id="OLO04338.1"/>
    </source>
</evidence>
<keyword evidence="11" id="KW-0238">DNA-binding</keyword>
<feature type="transmembrane region" description="Helical" evidence="16">
    <location>
        <begin position="12"/>
        <end position="32"/>
    </location>
</feature>
<evidence type="ECO:0000256" key="14">
    <source>
        <dbReference type="PROSITE-ProRule" id="PRU00289"/>
    </source>
</evidence>